<sequence>MIYKLSSWLICFECGFILNAPHLSPQGHTVRDKDPFPASKNPLPPAAATTNHPISSLLPHWHQQALTTPKSFYFSFIMLASKL</sequence>
<comment type="caution">
    <text evidence="1">The sequence shown here is derived from an EMBL/GenBank/DDBJ whole genome shotgun (WGS) entry which is preliminary data.</text>
</comment>
<evidence type="ECO:0000313" key="2">
    <source>
        <dbReference type="Proteomes" id="UP001055879"/>
    </source>
</evidence>
<dbReference type="EMBL" id="CM042058">
    <property type="protein sequence ID" value="KAI3685453.1"/>
    <property type="molecule type" value="Genomic_DNA"/>
</dbReference>
<gene>
    <name evidence="1" type="ORF">L6452_34696</name>
</gene>
<dbReference type="Proteomes" id="UP001055879">
    <property type="component" value="Linkage Group LG12"/>
</dbReference>
<reference evidence="2" key="1">
    <citation type="journal article" date="2022" name="Mol. Ecol. Resour.">
        <title>The genomes of chicory, endive, great burdock and yacon provide insights into Asteraceae palaeo-polyploidization history and plant inulin production.</title>
        <authorList>
            <person name="Fan W."/>
            <person name="Wang S."/>
            <person name="Wang H."/>
            <person name="Wang A."/>
            <person name="Jiang F."/>
            <person name="Liu H."/>
            <person name="Zhao H."/>
            <person name="Xu D."/>
            <person name="Zhang Y."/>
        </authorList>
    </citation>
    <scope>NUCLEOTIDE SEQUENCE [LARGE SCALE GENOMIC DNA]</scope>
    <source>
        <strain evidence="2">cv. Niubang</strain>
    </source>
</reference>
<accession>A0ACB8YJ58</accession>
<name>A0ACB8YJ58_ARCLA</name>
<protein>
    <submittedName>
        <fullName evidence="1">Uncharacterized protein</fullName>
    </submittedName>
</protein>
<organism evidence="1 2">
    <name type="scientific">Arctium lappa</name>
    <name type="common">Greater burdock</name>
    <name type="synonym">Lappa major</name>
    <dbReference type="NCBI Taxonomy" id="4217"/>
    <lineage>
        <taxon>Eukaryota</taxon>
        <taxon>Viridiplantae</taxon>
        <taxon>Streptophyta</taxon>
        <taxon>Embryophyta</taxon>
        <taxon>Tracheophyta</taxon>
        <taxon>Spermatophyta</taxon>
        <taxon>Magnoliopsida</taxon>
        <taxon>eudicotyledons</taxon>
        <taxon>Gunneridae</taxon>
        <taxon>Pentapetalae</taxon>
        <taxon>asterids</taxon>
        <taxon>campanulids</taxon>
        <taxon>Asterales</taxon>
        <taxon>Asteraceae</taxon>
        <taxon>Carduoideae</taxon>
        <taxon>Cardueae</taxon>
        <taxon>Arctiinae</taxon>
        <taxon>Arctium</taxon>
    </lineage>
</organism>
<proteinExistence type="predicted"/>
<evidence type="ECO:0000313" key="1">
    <source>
        <dbReference type="EMBL" id="KAI3685453.1"/>
    </source>
</evidence>
<keyword evidence="2" id="KW-1185">Reference proteome</keyword>
<reference evidence="1 2" key="2">
    <citation type="journal article" date="2022" name="Mol. Ecol. Resour.">
        <title>The genomes of chicory, endive, great burdock and yacon provide insights into Asteraceae paleo-polyploidization history and plant inulin production.</title>
        <authorList>
            <person name="Fan W."/>
            <person name="Wang S."/>
            <person name="Wang H."/>
            <person name="Wang A."/>
            <person name="Jiang F."/>
            <person name="Liu H."/>
            <person name="Zhao H."/>
            <person name="Xu D."/>
            <person name="Zhang Y."/>
        </authorList>
    </citation>
    <scope>NUCLEOTIDE SEQUENCE [LARGE SCALE GENOMIC DNA]</scope>
    <source>
        <strain evidence="2">cv. Niubang</strain>
    </source>
</reference>